<evidence type="ECO:0000256" key="1">
    <source>
        <dbReference type="SAM" id="SignalP"/>
    </source>
</evidence>
<keyword evidence="1" id="KW-0732">Signal</keyword>
<dbReference type="Proteomes" id="UP000822688">
    <property type="component" value="Chromosome 4"/>
</dbReference>
<sequence length="46" mass="4843">MMNLLITGSIVPLILEAICNCRNPGLDQSCALGIFATIDTCQGNFG</sequence>
<evidence type="ECO:0000313" key="2">
    <source>
        <dbReference type="EMBL" id="KAG0579675.1"/>
    </source>
</evidence>
<keyword evidence="3" id="KW-1185">Reference proteome</keyword>
<proteinExistence type="predicted"/>
<comment type="caution">
    <text evidence="2">The sequence shown here is derived from an EMBL/GenBank/DDBJ whole genome shotgun (WGS) entry which is preliminary data.</text>
</comment>
<dbReference type="EMBL" id="CM026424">
    <property type="protein sequence ID" value="KAG0579675.1"/>
    <property type="molecule type" value="Genomic_DNA"/>
</dbReference>
<feature type="chain" id="PRO_5035718564" evidence="1">
    <location>
        <begin position="22"/>
        <end position="46"/>
    </location>
</feature>
<gene>
    <name evidence="2" type="ORF">KC19_4G115900</name>
</gene>
<evidence type="ECO:0000313" key="3">
    <source>
        <dbReference type="Proteomes" id="UP000822688"/>
    </source>
</evidence>
<organism evidence="2 3">
    <name type="scientific">Ceratodon purpureus</name>
    <name type="common">Fire moss</name>
    <name type="synonym">Dicranum purpureum</name>
    <dbReference type="NCBI Taxonomy" id="3225"/>
    <lineage>
        <taxon>Eukaryota</taxon>
        <taxon>Viridiplantae</taxon>
        <taxon>Streptophyta</taxon>
        <taxon>Embryophyta</taxon>
        <taxon>Bryophyta</taxon>
        <taxon>Bryophytina</taxon>
        <taxon>Bryopsida</taxon>
        <taxon>Dicranidae</taxon>
        <taxon>Pseudoditrichales</taxon>
        <taxon>Ditrichaceae</taxon>
        <taxon>Ceratodon</taxon>
    </lineage>
</organism>
<dbReference type="AlphaFoldDB" id="A0A8T0I9I5"/>
<reference evidence="2" key="1">
    <citation type="submission" date="2020-06" db="EMBL/GenBank/DDBJ databases">
        <title>WGS assembly of Ceratodon purpureus strain R40.</title>
        <authorList>
            <person name="Carey S.B."/>
            <person name="Jenkins J."/>
            <person name="Shu S."/>
            <person name="Lovell J.T."/>
            <person name="Sreedasyam A."/>
            <person name="Maumus F."/>
            <person name="Tiley G.P."/>
            <person name="Fernandez-Pozo N."/>
            <person name="Barry K."/>
            <person name="Chen C."/>
            <person name="Wang M."/>
            <person name="Lipzen A."/>
            <person name="Daum C."/>
            <person name="Saski C.A."/>
            <person name="Payton A.C."/>
            <person name="Mcbreen J.C."/>
            <person name="Conrad R.E."/>
            <person name="Kollar L.M."/>
            <person name="Olsson S."/>
            <person name="Huttunen S."/>
            <person name="Landis J.B."/>
            <person name="Wickett N.J."/>
            <person name="Johnson M.G."/>
            <person name="Rensing S.A."/>
            <person name="Grimwood J."/>
            <person name="Schmutz J."/>
            <person name="Mcdaniel S.F."/>
        </authorList>
    </citation>
    <scope>NUCLEOTIDE SEQUENCE</scope>
    <source>
        <strain evidence="2">R40</strain>
    </source>
</reference>
<accession>A0A8T0I9I5</accession>
<feature type="signal peptide" evidence="1">
    <location>
        <begin position="1"/>
        <end position="21"/>
    </location>
</feature>
<protein>
    <submittedName>
        <fullName evidence="2">Uncharacterized protein</fullName>
    </submittedName>
</protein>
<name>A0A8T0I9I5_CERPU</name>